<keyword evidence="7" id="KW-0249">Electron transport</keyword>
<evidence type="ECO:0000256" key="9">
    <source>
        <dbReference type="ARBA" id="ARBA00023008"/>
    </source>
</evidence>
<reference evidence="16 17" key="1">
    <citation type="submission" date="2019-11" db="EMBL/GenBank/DDBJ databases">
        <title>Draft Genome Sequences of Six Type Strains of the Genus Massilia.</title>
        <authorList>
            <person name="Miess H."/>
            <person name="Frediansyah A."/>
            <person name="Goeker M."/>
            <person name="Gross H."/>
        </authorList>
    </citation>
    <scope>NUCLEOTIDE SEQUENCE [LARGE SCALE GENOMIC DNA]</scope>
    <source>
        <strain evidence="16 17">DSM 17513</strain>
    </source>
</reference>
<evidence type="ECO:0000256" key="8">
    <source>
        <dbReference type="ARBA" id="ARBA00023004"/>
    </source>
</evidence>
<gene>
    <name evidence="16" type="ORF">GJV26_27450</name>
</gene>
<dbReference type="GO" id="GO:0005507">
    <property type="term" value="F:copper ion binding"/>
    <property type="evidence" value="ECO:0007669"/>
    <property type="project" value="InterPro"/>
</dbReference>
<comment type="catalytic activity">
    <reaction evidence="11">
        <text>4 Fe(II)-[cytochrome c] + O2 + 8 H(+)(in) = 4 Fe(III)-[cytochrome c] + 2 H2O + 4 H(+)(out)</text>
        <dbReference type="Rhea" id="RHEA:11436"/>
        <dbReference type="Rhea" id="RHEA-COMP:10350"/>
        <dbReference type="Rhea" id="RHEA-COMP:14399"/>
        <dbReference type="ChEBI" id="CHEBI:15377"/>
        <dbReference type="ChEBI" id="CHEBI:15378"/>
        <dbReference type="ChEBI" id="CHEBI:15379"/>
        <dbReference type="ChEBI" id="CHEBI:29033"/>
        <dbReference type="ChEBI" id="CHEBI:29034"/>
        <dbReference type="EC" id="7.1.1.9"/>
    </reaction>
</comment>
<dbReference type="GO" id="GO:0042773">
    <property type="term" value="P:ATP synthesis coupled electron transport"/>
    <property type="evidence" value="ECO:0007669"/>
    <property type="project" value="TreeGrafter"/>
</dbReference>
<keyword evidence="8 12" id="KW-0408">Iron</keyword>
<keyword evidence="6 12" id="KW-0479">Metal-binding</keyword>
<evidence type="ECO:0000256" key="12">
    <source>
        <dbReference type="PROSITE-ProRule" id="PRU00433"/>
    </source>
</evidence>
<dbReference type="PANTHER" id="PTHR22888:SF9">
    <property type="entry name" value="CYTOCHROME C OXIDASE SUBUNIT 2"/>
    <property type="match status" value="1"/>
</dbReference>
<dbReference type="PANTHER" id="PTHR22888">
    <property type="entry name" value="CYTOCHROME C OXIDASE, SUBUNIT II"/>
    <property type="match status" value="1"/>
</dbReference>
<comment type="subcellular location">
    <subcellularLocation>
        <location evidence="1">Membrane</location>
    </subcellularLocation>
    <subcellularLocation>
        <location evidence="2">Periplasm</location>
    </subcellularLocation>
</comment>
<dbReference type="PROSITE" id="PS50857">
    <property type="entry name" value="COX2_CUA"/>
    <property type="match status" value="1"/>
</dbReference>
<dbReference type="SUPFAM" id="SSF49503">
    <property type="entry name" value="Cupredoxins"/>
    <property type="match status" value="1"/>
</dbReference>
<feature type="domain" description="Cytochrome c" evidence="15">
    <location>
        <begin position="221"/>
        <end position="321"/>
    </location>
</feature>
<dbReference type="GO" id="GO:0004129">
    <property type="term" value="F:cytochrome-c oxidase activity"/>
    <property type="evidence" value="ECO:0007669"/>
    <property type="project" value="UniProtKB-EC"/>
</dbReference>
<sequence length="321" mass="33736">MTVPATQAPRQSALAPAGPDAAIIDQLGWTMTIGSAVILVAVMALLARAMRPGRPVPARFWIVGGGLVLPLAILTALLGWSLASTAGLSRPSSLTALRVAVTAKMWWWEVRYIDPATGRDVVLANEIRLPVGQPVYLSLTSDDVIHSFWVPALAGKVDMVPGRVHGLTLRADRAGTWRGQCAEFCGIQHARMALHVVAQPPAEFDAWLAAQAGPAAAPAAAQLLRGRQVFLERRCNACHAVRGVAEGTRDGAAGSPAAGPDLTHVGSRLYLAAGTLPVHQGTLAGWIADPQSIKPGARMPAARGLEGDELRALAAWLESLK</sequence>
<evidence type="ECO:0000313" key="16">
    <source>
        <dbReference type="EMBL" id="MUI16165.1"/>
    </source>
</evidence>
<dbReference type="Gene3D" id="2.60.40.420">
    <property type="entry name" value="Cupredoxins - blue copper proteins"/>
    <property type="match status" value="1"/>
</dbReference>
<dbReference type="InterPro" id="IPR034236">
    <property type="entry name" value="CuRO_CcO_Caa3_II"/>
</dbReference>
<proteinExistence type="inferred from homology"/>
<dbReference type="InterPro" id="IPR045187">
    <property type="entry name" value="CcO_II"/>
</dbReference>
<keyword evidence="4" id="KW-0813">Transport</keyword>
<comment type="similarity">
    <text evidence="3">Belongs to the cytochrome c oxidase subunit 2 family.</text>
</comment>
<dbReference type="InterPro" id="IPR008972">
    <property type="entry name" value="Cupredoxin"/>
</dbReference>
<feature type="transmembrane region" description="Helical" evidence="13">
    <location>
        <begin position="27"/>
        <end position="48"/>
    </location>
</feature>
<keyword evidence="13" id="KW-1133">Transmembrane helix</keyword>
<feature type="domain" description="Cytochrome oxidase subunit II copper A binding" evidence="14">
    <location>
        <begin position="94"/>
        <end position="210"/>
    </location>
</feature>
<evidence type="ECO:0000256" key="1">
    <source>
        <dbReference type="ARBA" id="ARBA00004370"/>
    </source>
</evidence>
<dbReference type="EMBL" id="WNWM01000002">
    <property type="protein sequence ID" value="MUI16165.1"/>
    <property type="molecule type" value="Genomic_DNA"/>
</dbReference>
<evidence type="ECO:0000256" key="7">
    <source>
        <dbReference type="ARBA" id="ARBA00022982"/>
    </source>
</evidence>
<evidence type="ECO:0000313" key="17">
    <source>
        <dbReference type="Proteomes" id="UP000431684"/>
    </source>
</evidence>
<dbReference type="OrthoDB" id="9773456at2"/>
<dbReference type="InterPro" id="IPR002429">
    <property type="entry name" value="CcO_II-like_C"/>
</dbReference>
<dbReference type="GO" id="GO:0016020">
    <property type="term" value="C:membrane"/>
    <property type="evidence" value="ECO:0007669"/>
    <property type="project" value="UniProtKB-SubCell"/>
</dbReference>
<keyword evidence="13" id="KW-0812">Transmembrane</keyword>
<keyword evidence="10 13" id="KW-0472">Membrane</keyword>
<name>A0A6I3XWN3_9BURK</name>
<dbReference type="InterPro" id="IPR001505">
    <property type="entry name" value="Copper_CuA"/>
</dbReference>
<dbReference type="PROSITE" id="PS51007">
    <property type="entry name" value="CYTC"/>
    <property type="match status" value="1"/>
</dbReference>
<organism evidence="16 17">
    <name type="scientific">Pseudoduganella dura</name>
    <dbReference type="NCBI Taxonomy" id="321982"/>
    <lineage>
        <taxon>Bacteria</taxon>
        <taxon>Pseudomonadati</taxon>
        <taxon>Pseudomonadota</taxon>
        <taxon>Betaproteobacteria</taxon>
        <taxon>Burkholderiales</taxon>
        <taxon>Oxalobacteraceae</taxon>
        <taxon>Telluria group</taxon>
        <taxon>Pseudoduganella</taxon>
    </lineage>
</organism>
<evidence type="ECO:0000256" key="10">
    <source>
        <dbReference type="ARBA" id="ARBA00023136"/>
    </source>
</evidence>
<dbReference type="CDD" id="cd04213">
    <property type="entry name" value="CuRO_CcO_Caa3_II"/>
    <property type="match status" value="1"/>
</dbReference>
<dbReference type="AlphaFoldDB" id="A0A6I3XWN3"/>
<keyword evidence="9" id="KW-0186">Copper</keyword>
<dbReference type="GO" id="GO:0042597">
    <property type="term" value="C:periplasmic space"/>
    <property type="evidence" value="ECO:0007669"/>
    <property type="project" value="UniProtKB-SubCell"/>
</dbReference>
<protein>
    <submittedName>
        <fullName evidence="16">C-type cytochrome</fullName>
    </submittedName>
</protein>
<evidence type="ECO:0000256" key="3">
    <source>
        <dbReference type="ARBA" id="ARBA00007866"/>
    </source>
</evidence>
<feature type="transmembrane region" description="Helical" evidence="13">
    <location>
        <begin position="60"/>
        <end position="83"/>
    </location>
</feature>
<dbReference type="Proteomes" id="UP000431684">
    <property type="component" value="Unassembled WGS sequence"/>
</dbReference>
<dbReference type="PROSITE" id="PS00078">
    <property type="entry name" value="COX2"/>
    <property type="match status" value="1"/>
</dbReference>
<evidence type="ECO:0000256" key="2">
    <source>
        <dbReference type="ARBA" id="ARBA00004418"/>
    </source>
</evidence>
<dbReference type="SUPFAM" id="SSF46626">
    <property type="entry name" value="Cytochrome c"/>
    <property type="match status" value="1"/>
</dbReference>
<comment type="caution">
    <text evidence="16">The sequence shown here is derived from an EMBL/GenBank/DDBJ whole genome shotgun (WGS) entry which is preliminary data.</text>
</comment>
<dbReference type="Pfam" id="PF00116">
    <property type="entry name" value="COX2"/>
    <property type="match status" value="1"/>
</dbReference>
<dbReference type="InterPro" id="IPR036909">
    <property type="entry name" value="Cyt_c-like_dom_sf"/>
</dbReference>
<evidence type="ECO:0000259" key="15">
    <source>
        <dbReference type="PROSITE" id="PS51007"/>
    </source>
</evidence>
<accession>A0A6I3XWN3</accession>
<keyword evidence="17" id="KW-1185">Reference proteome</keyword>
<evidence type="ECO:0000256" key="6">
    <source>
        <dbReference type="ARBA" id="ARBA00022723"/>
    </source>
</evidence>
<evidence type="ECO:0000256" key="13">
    <source>
        <dbReference type="SAM" id="Phobius"/>
    </source>
</evidence>
<dbReference type="Pfam" id="PF00034">
    <property type="entry name" value="Cytochrom_C"/>
    <property type="match status" value="1"/>
</dbReference>
<dbReference type="InterPro" id="IPR009056">
    <property type="entry name" value="Cyt_c-like_dom"/>
</dbReference>
<keyword evidence="5 12" id="KW-0349">Heme</keyword>
<evidence type="ECO:0000259" key="14">
    <source>
        <dbReference type="PROSITE" id="PS50857"/>
    </source>
</evidence>
<evidence type="ECO:0000256" key="11">
    <source>
        <dbReference type="ARBA" id="ARBA00047816"/>
    </source>
</evidence>
<evidence type="ECO:0000256" key="5">
    <source>
        <dbReference type="ARBA" id="ARBA00022617"/>
    </source>
</evidence>
<evidence type="ECO:0000256" key="4">
    <source>
        <dbReference type="ARBA" id="ARBA00022448"/>
    </source>
</evidence>
<dbReference type="GO" id="GO:0020037">
    <property type="term" value="F:heme binding"/>
    <property type="evidence" value="ECO:0007669"/>
    <property type="project" value="InterPro"/>
</dbReference>